<gene>
    <name evidence="8" type="ORF">BRPE64_DCDS05750</name>
</gene>
<evidence type="ECO:0000256" key="3">
    <source>
        <dbReference type="ARBA" id="ARBA00022692"/>
    </source>
</evidence>
<dbReference type="PANTHER" id="PTHR35007:SF1">
    <property type="entry name" value="PILUS ASSEMBLY PROTEIN"/>
    <property type="match status" value="1"/>
</dbReference>
<evidence type="ECO:0000256" key="4">
    <source>
        <dbReference type="ARBA" id="ARBA00022989"/>
    </source>
</evidence>
<accession>R4X3L3</accession>
<feature type="transmembrane region" description="Helical" evidence="6">
    <location>
        <begin position="93"/>
        <end position="111"/>
    </location>
</feature>
<dbReference type="RefSeq" id="WP_016348220.1">
    <property type="nucleotide sequence ID" value="NC_021289.1"/>
</dbReference>
<evidence type="ECO:0000256" key="6">
    <source>
        <dbReference type="SAM" id="Phobius"/>
    </source>
</evidence>
<evidence type="ECO:0000256" key="1">
    <source>
        <dbReference type="ARBA" id="ARBA00004651"/>
    </source>
</evidence>
<feature type="transmembrane region" description="Helical" evidence="6">
    <location>
        <begin position="240"/>
        <end position="261"/>
    </location>
</feature>
<dbReference type="AlphaFoldDB" id="R4X3L3"/>
<evidence type="ECO:0000256" key="5">
    <source>
        <dbReference type="ARBA" id="ARBA00023136"/>
    </source>
</evidence>
<feature type="transmembrane region" description="Helical" evidence="6">
    <location>
        <begin position="273"/>
        <end position="292"/>
    </location>
</feature>
<keyword evidence="9" id="KW-1185">Reference proteome</keyword>
<dbReference type="HOGENOM" id="CLU_065961_0_0_4"/>
<evidence type="ECO:0000256" key="2">
    <source>
        <dbReference type="ARBA" id="ARBA00022475"/>
    </source>
</evidence>
<dbReference type="KEGG" id="buo:BRPE64_DCDS05750"/>
<keyword evidence="5 6" id="KW-0472">Membrane</keyword>
<sequence length="296" mass="32769">MSSAIAWVFVLAMSCAAGGLLLWGRGIHKRDMHVAKQFFERRTQRPEAASWIAAELDDLMRRSNVQNPRAALTLWALITGVVSFVCSTCVAPALGFVAVVFSALCFVALLVRRAQKRRVRIVRQLPSFLEEIVRRVTNGDSVPAAFQSAAAHTQAPLAECLEQVMPRLRNGMDIDQALATVARIYRVQEFELIGAVLRISIKFGGRADVMLERMASFMRELERADGEPVAMSTEARLSSWALGLLPALFGGALIVLNPEYFQSMWADTLGRRLVYGALGLQALGAYLLYRLARQRS</sequence>
<organism evidence="8 9">
    <name type="scientific">Caballeronia insecticola</name>
    <dbReference type="NCBI Taxonomy" id="758793"/>
    <lineage>
        <taxon>Bacteria</taxon>
        <taxon>Pseudomonadati</taxon>
        <taxon>Pseudomonadota</taxon>
        <taxon>Betaproteobacteria</taxon>
        <taxon>Burkholderiales</taxon>
        <taxon>Burkholderiaceae</taxon>
        <taxon>Caballeronia</taxon>
    </lineage>
</organism>
<protein>
    <submittedName>
        <fullName evidence="8">Type II secretion system protein</fullName>
    </submittedName>
</protein>
<feature type="domain" description="Type II secretion system protein GspF" evidence="7">
    <location>
        <begin position="128"/>
        <end position="253"/>
    </location>
</feature>
<feature type="transmembrane region" description="Helical" evidence="6">
    <location>
        <begin position="6"/>
        <end position="23"/>
    </location>
</feature>
<geneLocation type="plasmid" evidence="8 9">
    <name>p1</name>
</geneLocation>
<evidence type="ECO:0000259" key="7">
    <source>
        <dbReference type="Pfam" id="PF00482"/>
    </source>
</evidence>
<reference evidence="8 9" key="1">
    <citation type="journal article" date="2013" name="Genome Announc.">
        <title>Complete Genome Sequence of Burkholderia sp. Strain RPE64, Bacterial Symbiont of the Bean Bug Riptortus pedestris.</title>
        <authorList>
            <person name="Shibata T.F."/>
            <person name="Maeda T."/>
            <person name="Nikoh N."/>
            <person name="Yamaguchi K."/>
            <person name="Oshima K."/>
            <person name="Hattori M."/>
            <person name="Nishiyama T."/>
            <person name="Hasebe M."/>
            <person name="Fukatsu T."/>
            <person name="Kikuchi Y."/>
            <person name="Shigenobu S."/>
        </authorList>
    </citation>
    <scope>NUCLEOTIDE SEQUENCE [LARGE SCALE GENOMIC DNA]</scope>
    <source>
        <plasmid evidence="8 9">p1</plasmid>
    </source>
</reference>
<dbReference type="PANTHER" id="PTHR35007">
    <property type="entry name" value="INTEGRAL MEMBRANE PROTEIN-RELATED"/>
    <property type="match status" value="1"/>
</dbReference>
<evidence type="ECO:0000313" key="9">
    <source>
        <dbReference type="Proteomes" id="UP000013966"/>
    </source>
</evidence>
<keyword evidence="2" id="KW-1003">Cell membrane</keyword>
<dbReference type="EMBL" id="AP013061">
    <property type="protein sequence ID" value="BAN27511.1"/>
    <property type="molecule type" value="Genomic_DNA"/>
</dbReference>
<feature type="transmembrane region" description="Helical" evidence="6">
    <location>
        <begin position="70"/>
        <end position="87"/>
    </location>
</feature>
<keyword evidence="8" id="KW-0614">Plasmid</keyword>
<keyword evidence="3 6" id="KW-0812">Transmembrane</keyword>
<proteinExistence type="predicted"/>
<name>R4X3L3_9BURK</name>
<dbReference type="PATRIC" id="fig|758793.3.peg.5718"/>
<comment type="subcellular location">
    <subcellularLocation>
        <location evidence="1">Cell membrane</location>
        <topology evidence="1">Multi-pass membrane protein</topology>
    </subcellularLocation>
</comment>
<reference evidence="8 9" key="2">
    <citation type="journal article" date="2018" name="Int. J. Syst. Evol. Microbiol.">
        <title>Burkholderia insecticola sp. nov., a gut symbiotic bacterium of the bean bug Riptortus pedestris.</title>
        <authorList>
            <person name="Takeshita K."/>
            <person name="Tamaki H."/>
            <person name="Ohbayashi T."/>
            <person name="Meng X.-Y."/>
            <person name="Sone T."/>
            <person name="Mitani Y."/>
            <person name="Peeters C."/>
            <person name="Kikuchi Y."/>
            <person name="Vandamme P."/>
        </authorList>
    </citation>
    <scope>NUCLEOTIDE SEQUENCE [LARGE SCALE GENOMIC DNA]</scope>
    <source>
        <strain evidence="8">RPE64</strain>
        <plasmid evidence="8 9">p1</plasmid>
    </source>
</reference>
<dbReference type="GO" id="GO:0005886">
    <property type="term" value="C:plasma membrane"/>
    <property type="evidence" value="ECO:0007669"/>
    <property type="project" value="UniProtKB-SubCell"/>
</dbReference>
<dbReference type="InterPro" id="IPR018076">
    <property type="entry name" value="T2SS_GspF_dom"/>
</dbReference>
<dbReference type="Proteomes" id="UP000013966">
    <property type="component" value="Plasmid p1"/>
</dbReference>
<dbReference type="Pfam" id="PF00482">
    <property type="entry name" value="T2SSF"/>
    <property type="match status" value="1"/>
</dbReference>
<keyword evidence="4 6" id="KW-1133">Transmembrane helix</keyword>
<evidence type="ECO:0000313" key="8">
    <source>
        <dbReference type="EMBL" id="BAN27511.1"/>
    </source>
</evidence>